<sequence>MAFALLFLTVCAALCAFMTPCLATVQEPTLTSCSDTQVLSVSDVTISNAKVGETLLFNYTGELTGNPLNSPVLIFTMTKKSDGSEIPCLLNVGSCTYRMCGGDTSIEQQIGAPWNNQCPITPLTYKSSVGIPIPEEASFILGDGNLHLMIEIEDGDTVEGCEEFDLTIETDSESFYHETE</sequence>
<dbReference type="OrthoDB" id="6409159at2759"/>
<dbReference type="GO" id="GO:0006869">
    <property type="term" value="P:lipid transport"/>
    <property type="evidence" value="ECO:0000318"/>
    <property type="project" value="GO_Central"/>
</dbReference>
<evidence type="ECO:0000313" key="5">
    <source>
        <dbReference type="Proteomes" id="UP000001555"/>
    </source>
</evidence>
<proteinExistence type="predicted"/>
<dbReference type="InParanoid" id="B7PXV3"/>
<organism>
    <name type="scientific">Ixodes scapularis</name>
    <name type="common">Black-legged tick</name>
    <name type="synonym">Deer tick</name>
    <dbReference type="NCBI Taxonomy" id="6945"/>
    <lineage>
        <taxon>Eukaryota</taxon>
        <taxon>Metazoa</taxon>
        <taxon>Ecdysozoa</taxon>
        <taxon>Arthropoda</taxon>
        <taxon>Chelicerata</taxon>
        <taxon>Arachnida</taxon>
        <taxon>Acari</taxon>
        <taxon>Parasitiformes</taxon>
        <taxon>Ixodida</taxon>
        <taxon>Ixodoidea</taxon>
        <taxon>Ixodidae</taxon>
        <taxon>Ixodinae</taxon>
        <taxon>Ixodes</taxon>
    </lineage>
</organism>
<protein>
    <submittedName>
        <fullName evidence="3 4">Immunoglobulin-binding protein, putative</fullName>
    </submittedName>
</protein>
<evidence type="ECO:0000256" key="2">
    <source>
        <dbReference type="SAM" id="SignalP"/>
    </source>
</evidence>
<dbReference type="EMBL" id="DS816206">
    <property type="protein sequence ID" value="EEC11425.1"/>
    <property type="molecule type" value="Genomic_DNA"/>
</dbReference>
<feature type="chain" id="PRO_5010826479" evidence="2">
    <location>
        <begin position="24"/>
        <end position="180"/>
    </location>
</feature>
<evidence type="ECO:0000313" key="3">
    <source>
        <dbReference type="EMBL" id="EEC11425.1"/>
    </source>
</evidence>
<reference evidence="3 5" key="1">
    <citation type="submission" date="2008-03" db="EMBL/GenBank/DDBJ databases">
        <title>Annotation of Ixodes scapularis.</title>
        <authorList>
            <consortium name="Ixodes scapularis Genome Project Consortium"/>
            <person name="Caler E."/>
            <person name="Hannick L.I."/>
            <person name="Bidwell S."/>
            <person name="Joardar V."/>
            <person name="Thiagarajan M."/>
            <person name="Amedeo P."/>
            <person name="Galinsky K.J."/>
            <person name="Schobel S."/>
            <person name="Inman J."/>
            <person name="Hostetler J."/>
            <person name="Miller J."/>
            <person name="Hammond M."/>
            <person name="Megy K."/>
            <person name="Lawson D."/>
            <person name="Kodira C."/>
            <person name="Sutton G."/>
            <person name="Meyer J."/>
            <person name="Hill C.A."/>
            <person name="Birren B."/>
            <person name="Nene V."/>
            <person name="Collins F."/>
            <person name="Alarcon-Chaidez F."/>
            <person name="Wikel S."/>
            <person name="Strausberg R."/>
        </authorList>
    </citation>
    <scope>NUCLEOTIDE SEQUENCE [LARGE SCALE GENOMIC DNA]</scope>
    <source>
        <strain evidence="5">Wikel</strain>
        <strain evidence="3">Wikel colony</strain>
    </source>
</reference>
<dbReference type="GO" id="GO:0006689">
    <property type="term" value="P:ganglioside catabolic process"/>
    <property type="evidence" value="ECO:0000318"/>
    <property type="project" value="GO_Central"/>
</dbReference>
<dbReference type="Proteomes" id="UP000001555">
    <property type="component" value="Unassembled WGS sequence"/>
</dbReference>
<dbReference type="InterPro" id="IPR036846">
    <property type="entry name" value="GM2-AP_sf"/>
</dbReference>
<name>B7PXV3_IXOSC</name>
<dbReference type="GO" id="GO:0008047">
    <property type="term" value="F:enzyme activator activity"/>
    <property type="evidence" value="ECO:0007669"/>
    <property type="project" value="InterPro"/>
</dbReference>
<evidence type="ECO:0000256" key="1">
    <source>
        <dbReference type="ARBA" id="ARBA00022729"/>
    </source>
</evidence>
<dbReference type="AlphaFoldDB" id="B7PXV3"/>
<dbReference type="GO" id="GO:0009898">
    <property type="term" value="C:cytoplasmic side of plasma membrane"/>
    <property type="evidence" value="ECO:0000318"/>
    <property type="project" value="GO_Central"/>
</dbReference>
<dbReference type="EMBL" id="ABJB011043436">
    <property type="status" value="NOT_ANNOTATED_CDS"/>
    <property type="molecule type" value="Genomic_DNA"/>
</dbReference>
<evidence type="ECO:0000313" key="4">
    <source>
        <dbReference type="EnsemblMetazoa" id="ISCW009673-PA"/>
    </source>
</evidence>
<dbReference type="VEuPathDB" id="VectorBase:ISCI009673"/>
<gene>
    <name evidence="4" type="primary">8032954</name>
    <name evidence="3" type="ORF">IscW_ISCW009673</name>
</gene>
<dbReference type="GO" id="GO:0005319">
    <property type="term" value="F:lipid transporter activity"/>
    <property type="evidence" value="ECO:0000318"/>
    <property type="project" value="GO_Central"/>
</dbReference>
<dbReference type="VEuPathDB" id="VectorBase:ISCW009673"/>
<dbReference type="InterPro" id="IPR028996">
    <property type="entry name" value="GM2-AP"/>
</dbReference>
<dbReference type="PaxDb" id="6945-B7PXV3"/>
<dbReference type="PANTHER" id="PTHR17357">
    <property type="entry name" value="GM2 GANGLIOSIDE ACTIVATOR PROTEIN"/>
    <property type="match status" value="1"/>
</dbReference>
<dbReference type="PANTHER" id="PTHR17357:SF0">
    <property type="entry name" value="GANGLIOSIDE GM2 ACTIVATOR"/>
    <property type="match status" value="1"/>
</dbReference>
<dbReference type="HOGENOM" id="CLU_1604547_0_0_1"/>
<feature type="signal peptide" evidence="2">
    <location>
        <begin position="1"/>
        <end position="23"/>
    </location>
</feature>
<reference evidence="4" key="2">
    <citation type="submission" date="2020-05" db="UniProtKB">
        <authorList>
            <consortium name="EnsemblMetazoa"/>
        </authorList>
    </citation>
    <scope>IDENTIFICATION</scope>
    <source>
        <strain evidence="4">wikel</strain>
    </source>
</reference>
<accession>B7PXV3</accession>
<dbReference type="EnsemblMetazoa" id="ISCW009673-RA">
    <property type="protein sequence ID" value="ISCW009673-PA"/>
    <property type="gene ID" value="ISCW009673"/>
</dbReference>
<dbReference type="SUPFAM" id="SSF63707">
    <property type="entry name" value="Ganglioside M2 (gm2) activator"/>
    <property type="match status" value="1"/>
</dbReference>
<keyword evidence="1 2" id="KW-0732">Signal</keyword>
<keyword evidence="5" id="KW-1185">Reference proteome</keyword>
<dbReference type="Gene3D" id="2.70.220.10">
    <property type="entry name" value="Ganglioside GM2 activator"/>
    <property type="match status" value="1"/>
</dbReference>
<dbReference type="VEuPathDB" id="VectorBase:ISCP_011616"/>